<evidence type="ECO:0000259" key="4">
    <source>
        <dbReference type="SMART" id="SM01274"/>
    </source>
</evidence>
<reference evidence="6" key="1">
    <citation type="submission" date="2018-01" db="EMBL/GenBank/DDBJ databases">
        <authorList>
            <person name="Kerou L M."/>
        </authorList>
    </citation>
    <scope>NUCLEOTIDE SEQUENCE [LARGE SCALE GENOMIC DNA]</scope>
    <source>
        <strain evidence="6">SCU2</strain>
    </source>
</reference>
<accession>A0A2K5APN1</accession>
<dbReference type="GeneID" id="41594473"/>
<evidence type="ECO:0000313" key="5">
    <source>
        <dbReference type="EMBL" id="SPC33569.1"/>
    </source>
</evidence>
<feature type="domain" description="Malic enzyme NAD-binding" evidence="3">
    <location>
        <begin position="166"/>
        <end position="390"/>
    </location>
</feature>
<dbReference type="KEGG" id="ncv:NCAV_0375"/>
<comment type="similarity">
    <text evidence="1">Belongs to the malic enzymes family.</text>
</comment>
<dbReference type="InterPro" id="IPR012301">
    <property type="entry name" value="Malic_N_dom"/>
</dbReference>
<dbReference type="Proteomes" id="UP000236248">
    <property type="component" value="Chromosome NCAV"/>
</dbReference>
<dbReference type="AlphaFoldDB" id="A0A2K5APN1"/>
<dbReference type="GO" id="GO:0016616">
    <property type="term" value="F:oxidoreductase activity, acting on the CH-OH group of donors, NAD or NADP as acceptor"/>
    <property type="evidence" value="ECO:0007669"/>
    <property type="project" value="InterPro"/>
</dbReference>
<dbReference type="EMBL" id="LT981265">
    <property type="protein sequence ID" value="SPC33569.1"/>
    <property type="molecule type" value="Genomic_DNA"/>
</dbReference>
<dbReference type="RefSeq" id="WP_103287595.1">
    <property type="nucleotide sequence ID" value="NZ_LT981265.1"/>
</dbReference>
<dbReference type="InterPro" id="IPR051674">
    <property type="entry name" value="Malate_Decarboxylase"/>
</dbReference>
<dbReference type="InterPro" id="IPR036291">
    <property type="entry name" value="NAD(P)-bd_dom_sf"/>
</dbReference>
<organism evidence="5 6">
    <name type="scientific">Candidatus Nitrosocaldus cavascurensis</name>
    <dbReference type="NCBI Taxonomy" id="2058097"/>
    <lineage>
        <taxon>Archaea</taxon>
        <taxon>Nitrososphaerota</taxon>
        <taxon>Nitrososphaeria</taxon>
        <taxon>Candidatus Nitrosocaldales</taxon>
        <taxon>Candidatus Nitrosocaldaceae</taxon>
        <taxon>Candidatus Nitrosocaldus</taxon>
    </lineage>
</organism>
<dbReference type="SMART" id="SM01274">
    <property type="entry name" value="malic"/>
    <property type="match status" value="1"/>
</dbReference>
<evidence type="ECO:0000313" key="6">
    <source>
        <dbReference type="Proteomes" id="UP000236248"/>
    </source>
</evidence>
<dbReference type="PANTHER" id="PTHR43237">
    <property type="entry name" value="NADP-DEPENDENT MALIC ENZYME"/>
    <property type="match status" value="1"/>
</dbReference>
<dbReference type="SUPFAM" id="SSF53223">
    <property type="entry name" value="Aminoacid dehydrogenase-like, N-terminal domain"/>
    <property type="match status" value="1"/>
</dbReference>
<dbReference type="PANTHER" id="PTHR43237:SF4">
    <property type="entry name" value="NADP-DEPENDENT MALIC ENZYME"/>
    <property type="match status" value="1"/>
</dbReference>
<keyword evidence="6" id="KW-1185">Reference proteome</keyword>
<dbReference type="InterPro" id="IPR001891">
    <property type="entry name" value="Malic_OxRdtase"/>
</dbReference>
<dbReference type="Gene3D" id="3.40.50.720">
    <property type="entry name" value="NAD(P)-binding Rossmann-like Domain"/>
    <property type="match status" value="1"/>
</dbReference>
<name>A0A2K5APN1_9ARCH</name>
<dbReference type="Gene3D" id="3.40.50.10380">
    <property type="entry name" value="Malic enzyme, N-terminal domain"/>
    <property type="match status" value="1"/>
</dbReference>
<dbReference type="SMART" id="SM00919">
    <property type="entry name" value="Malic_M"/>
    <property type="match status" value="1"/>
</dbReference>
<evidence type="ECO:0000256" key="2">
    <source>
        <dbReference type="ARBA" id="ARBA00023002"/>
    </source>
</evidence>
<dbReference type="InterPro" id="IPR037062">
    <property type="entry name" value="Malic_N_dom_sf"/>
</dbReference>
<dbReference type="PIRSF" id="PIRSF000106">
    <property type="entry name" value="ME"/>
    <property type="match status" value="1"/>
</dbReference>
<gene>
    <name evidence="5" type="primary">ytsJ</name>
    <name evidence="5" type="ORF">NCAV_0375</name>
</gene>
<keyword evidence="2 5" id="KW-0560">Oxidoreductase</keyword>
<dbReference type="GO" id="GO:0051287">
    <property type="term" value="F:NAD binding"/>
    <property type="evidence" value="ECO:0007669"/>
    <property type="project" value="InterPro"/>
</dbReference>
<sequence>MSGKTDADDSYNAITLHKRLRGKIEVRNRLIIRSMRDISLVYTPGVADVAMEIARDKSNAYIYTSKWNNVAIVTDGSRVLGLGDIGAEAALPVMEGKAMIFRQFGGVYAFPICLATKDKDEIIRIVKGISPSFAAISIEDIESPKCLAIVDELQSGLDIPVFHDDQHGTAVAVLAALLNALRLVGKRLEDAKIVVAGAGAAGYGIVSILHRANARNILVVDSTGIISRDRKENMNPYKLRIAEMSNPEQVRGSLQDAIKGADVFIGVSGKADIVSKAMVGSMSKDAIVFALTNPVPEIPPYMAKKAGARIVATGRSDYHNQINNAIVFPSLMRAMLDLTIKRIEWDMLIHVAFAIADLAGNNISERYIIPNIMDNRLLEVVRNAVKYYQTQ</sequence>
<feature type="domain" description="Malic enzyme N-terminal" evidence="4">
    <location>
        <begin position="21"/>
        <end position="154"/>
    </location>
</feature>
<dbReference type="GO" id="GO:0004470">
    <property type="term" value="F:malic enzyme activity"/>
    <property type="evidence" value="ECO:0007669"/>
    <property type="project" value="InterPro"/>
</dbReference>
<protein>
    <submittedName>
        <fullName evidence="5">NAD(P)-dependent malic enzyme</fullName>
        <ecNumber evidence="5">1.1.1.38</ecNumber>
    </submittedName>
</protein>
<dbReference type="Pfam" id="PF00390">
    <property type="entry name" value="malic"/>
    <property type="match status" value="1"/>
</dbReference>
<dbReference type="Pfam" id="PF03949">
    <property type="entry name" value="Malic_M"/>
    <property type="match status" value="1"/>
</dbReference>
<dbReference type="EC" id="1.1.1.38" evidence="5"/>
<dbReference type="SUPFAM" id="SSF51735">
    <property type="entry name" value="NAD(P)-binding Rossmann-fold domains"/>
    <property type="match status" value="1"/>
</dbReference>
<evidence type="ECO:0000259" key="3">
    <source>
        <dbReference type="SMART" id="SM00919"/>
    </source>
</evidence>
<dbReference type="InterPro" id="IPR046346">
    <property type="entry name" value="Aminoacid_DH-like_N_sf"/>
</dbReference>
<evidence type="ECO:0000256" key="1">
    <source>
        <dbReference type="ARBA" id="ARBA00008785"/>
    </source>
</evidence>
<proteinExistence type="inferred from homology"/>
<dbReference type="InterPro" id="IPR012302">
    <property type="entry name" value="Malic_NAD-bd"/>
</dbReference>